<dbReference type="OrthoDB" id="9800082at2"/>
<dbReference type="Pfam" id="PF05962">
    <property type="entry name" value="HutD"/>
    <property type="match status" value="1"/>
</dbReference>
<gene>
    <name evidence="1" type="ORF">EV380_1562</name>
</gene>
<reference evidence="1 2" key="1">
    <citation type="submission" date="2019-02" db="EMBL/GenBank/DDBJ databases">
        <title>Sequencing the genomes of 1000 actinobacteria strains.</title>
        <authorList>
            <person name="Klenk H.-P."/>
        </authorList>
    </citation>
    <scope>NUCLEOTIDE SEQUENCE [LARGE SCALE GENOMIC DNA]</scope>
    <source>
        <strain evidence="1 2">DSM 17364</strain>
    </source>
</reference>
<dbReference type="SUPFAM" id="SSF51182">
    <property type="entry name" value="RmlC-like cupins"/>
    <property type="match status" value="1"/>
</dbReference>
<dbReference type="InterPro" id="IPR014710">
    <property type="entry name" value="RmlC-like_jellyroll"/>
</dbReference>
<evidence type="ECO:0000313" key="1">
    <source>
        <dbReference type="EMBL" id="RZU61977.1"/>
    </source>
</evidence>
<sequence length="182" mass="19399">MAESPQHVIRTADLPVSPWRNGRGKTREILAADGRRLSLALVDQPGEFSSFAGYTRVQTVIEGDLLLLEIDGREHALEQYRPFTYDGGAATSAVLPTGPVVALNAFAGPGTEVFVLILELSKKRPLPLVDDQYGMLLSGHGRLSADGADDELAELDVVVGSNSSDTAVSGRGFFAVVTFQDA</sequence>
<dbReference type="AlphaFoldDB" id="A0A4Q8ACP3"/>
<dbReference type="InterPro" id="IPR011051">
    <property type="entry name" value="RmlC_Cupin_sf"/>
</dbReference>
<dbReference type="RefSeq" id="WP_130450477.1">
    <property type="nucleotide sequence ID" value="NZ_SHLA01000001.1"/>
</dbReference>
<dbReference type="PANTHER" id="PTHR37943">
    <property type="entry name" value="PROTEIN VES"/>
    <property type="match status" value="1"/>
</dbReference>
<dbReference type="EMBL" id="SHLA01000001">
    <property type="protein sequence ID" value="RZU61977.1"/>
    <property type="molecule type" value="Genomic_DNA"/>
</dbReference>
<dbReference type="Proteomes" id="UP000292685">
    <property type="component" value="Unassembled WGS sequence"/>
</dbReference>
<proteinExistence type="predicted"/>
<comment type="caution">
    <text evidence="1">The sequence shown here is derived from an EMBL/GenBank/DDBJ whole genome shotgun (WGS) entry which is preliminary data.</text>
</comment>
<keyword evidence="2" id="KW-1185">Reference proteome</keyword>
<dbReference type="InterPro" id="IPR010282">
    <property type="entry name" value="Uncharacterised_HutD/Ves"/>
</dbReference>
<accession>A0A4Q8ACP3</accession>
<organism evidence="1 2">
    <name type="scientific">Zhihengliuella halotolerans</name>
    <dbReference type="NCBI Taxonomy" id="370736"/>
    <lineage>
        <taxon>Bacteria</taxon>
        <taxon>Bacillati</taxon>
        <taxon>Actinomycetota</taxon>
        <taxon>Actinomycetes</taxon>
        <taxon>Micrococcales</taxon>
        <taxon>Micrococcaceae</taxon>
        <taxon>Zhihengliuella</taxon>
    </lineage>
</organism>
<evidence type="ECO:0008006" key="3">
    <source>
        <dbReference type="Google" id="ProtNLM"/>
    </source>
</evidence>
<dbReference type="PANTHER" id="PTHR37943:SF1">
    <property type="entry name" value="PROTEIN VES"/>
    <property type="match status" value="1"/>
</dbReference>
<dbReference type="Gene3D" id="2.60.120.10">
    <property type="entry name" value="Jelly Rolls"/>
    <property type="match status" value="1"/>
</dbReference>
<name>A0A4Q8ACP3_9MICC</name>
<evidence type="ECO:0000313" key="2">
    <source>
        <dbReference type="Proteomes" id="UP000292685"/>
    </source>
</evidence>
<protein>
    <recommendedName>
        <fullName evidence="3">HutD protein</fullName>
    </recommendedName>
</protein>